<evidence type="ECO:0000313" key="1">
    <source>
        <dbReference type="EMBL" id="KAJ3498139.1"/>
    </source>
</evidence>
<proteinExistence type="predicted"/>
<reference evidence="1" key="1">
    <citation type="submission" date="2022-07" db="EMBL/GenBank/DDBJ databases">
        <title>Genome Sequence of Lecanicillium saksenae.</title>
        <authorList>
            <person name="Buettner E."/>
        </authorList>
    </citation>
    <scope>NUCLEOTIDE SEQUENCE</scope>
    <source>
        <strain evidence="1">VT-O1</strain>
    </source>
</reference>
<protein>
    <submittedName>
        <fullName evidence="1">Uncharacterized protein</fullName>
    </submittedName>
</protein>
<accession>A0ACC1R4L7</accession>
<gene>
    <name evidence="1" type="ORF">NLG97_g1350</name>
</gene>
<evidence type="ECO:0000313" key="2">
    <source>
        <dbReference type="Proteomes" id="UP001148737"/>
    </source>
</evidence>
<keyword evidence="2" id="KW-1185">Reference proteome</keyword>
<organism evidence="1 2">
    <name type="scientific">Lecanicillium saksenae</name>
    <dbReference type="NCBI Taxonomy" id="468837"/>
    <lineage>
        <taxon>Eukaryota</taxon>
        <taxon>Fungi</taxon>
        <taxon>Dikarya</taxon>
        <taxon>Ascomycota</taxon>
        <taxon>Pezizomycotina</taxon>
        <taxon>Sordariomycetes</taxon>
        <taxon>Hypocreomycetidae</taxon>
        <taxon>Hypocreales</taxon>
        <taxon>Cordycipitaceae</taxon>
        <taxon>Lecanicillium</taxon>
    </lineage>
</organism>
<sequence>MHSLTMRWIVVTFGLPALARAIVSMPRDSPEKHGNWSTLSCEEVSWSNFSIPSSVRWRDSGADDAWRDCLASWETDRKRNDSFPNTFSRSVGRVLGYNSLECGRIGTPYTCSPDLKCTNPAANTITGSLFFINTLFEKIASSQSTIAGPLEPGKNDPDIKMPKDDKWRSLFSQLVLLGTASAVGGLFYVGANDTVSPTSGTPYVTAYELANTTIAVAQEWTEGWAAGKPTGYNYPTSQDTFAQTMNQAAFLWKQFAQTGLQRLFDGSDSSIDKLTRIISDGKIFGADYHDTTYEQGPQLFYGTLFAFNLEAIWAMKGTVPFILDSGRGCNESSIDGLGISADIRDTAGACVEGRQYYLVSAKDKGKDFTLPDYIDKGKTDLHVPYFASKQSMPIAALVTGSVRTYLSHGMTNGNPKSDLHNATIAQGIIAEGIRAAGFMSIPVCNATVAKAGRGRGASASPGYPCNLTDSAAARRIMDELPLAAIVVAMVAALFVSV</sequence>
<dbReference type="Proteomes" id="UP001148737">
    <property type="component" value="Unassembled WGS sequence"/>
</dbReference>
<name>A0ACC1R4L7_9HYPO</name>
<comment type="caution">
    <text evidence="1">The sequence shown here is derived from an EMBL/GenBank/DDBJ whole genome shotgun (WGS) entry which is preliminary data.</text>
</comment>
<dbReference type="EMBL" id="JANAKD010000068">
    <property type="protein sequence ID" value="KAJ3498139.1"/>
    <property type="molecule type" value="Genomic_DNA"/>
</dbReference>